<evidence type="ECO:0000313" key="7">
    <source>
        <dbReference type="EMBL" id="GEZ34186.1"/>
    </source>
</evidence>
<feature type="region of interest" description="Disordered" evidence="4">
    <location>
        <begin position="155"/>
        <end position="212"/>
    </location>
</feature>
<dbReference type="PRINTS" id="PR01217">
    <property type="entry name" value="PRICHEXTENSN"/>
</dbReference>
<organism evidence="7">
    <name type="scientific">Tanacetum cinerariifolium</name>
    <name type="common">Dalmatian daisy</name>
    <name type="synonym">Chrysanthemum cinerariifolium</name>
    <dbReference type="NCBI Taxonomy" id="118510"/>
    <lineage>
        <taxon>Eukaryota</taxon>
        <taxon>Viridiplantae</taxon>
        <taxon>Streptophyta</taxon>
        <taxon>Embryophyta</taxon>
        <taxon>Tracheophyta</taxon>
        <taxon>Spermatophyta</taxon>
        <taxon>Magnoliopsida</taxon>
        <taxon>eudicotyledons</taxon>
        <taxon>Gunneridae</taxon>
        <taxon>Pentapetalae</taxon>
        <taxon>asterids</taxon>
        <taxon>campanulids</taxon>
        <taxon>Asterales</taxon>
        <taxon>Asteraceae</taxon>
        <taxon>Asteroideae</taxon>
        <taxon>Anthemideae</taxon>
        <taxon>Anthemidinae</taxon>
        <taxon>Tanacetum</taxon>
    </lineage>
</organism>
<evidence type="ECO:0000256" key="4">
    <source>
        <dbReference type="SAM" id="MobiDB-lite"/>
    </source>
</evidence>
<feature type="signal peptide" evidence="5">
    <location>
        <begin position="1"/>
        <end position="21"/>
    </location>
</feature>
<keyword evidence="3" id="KW-0325">Glycoprotein</keyword>
<keyword evidence="2" id="KW-0186">Copper</keyword>
<keyword evidence="1" id="KW-0479">Metal-binding</keyword>
<accession>A0A699IB11</accession>
<sequence>MKMMFAVFIAVIAMTFTTAVAAKGGEVYLVGEGHGWTSIGHIDYKTWAATKHFQVGDSVVFRYAKKFHNVVRVSYENYKTCNATNPYTTYTSGNDIFMFRSPGNYFFICSSPGHCESGQKVDIRVLPTPAPPLVTPALMEPLSFPYPQPHIPSPAPVKSLSNPAPPPTLVTPASAPTHVTPLPALTHVTPSPAPSPVTPSPAPSPASPAPTTALSTLEDIRDADAAPQEASEATKSHAKQLETTSWATLMIILFYVM</sequence>
<dbReference type="EMBL" id="BKCJ010267503">
    <property type="protein sequence ID" value="GEZ34186.1"/>
    <property type="molecule type" value="Genomic_DNA"/>
</dbReference>
<dbReference type="PROSITE" id="PS00196">
    <property type="entry name" value="COPPER_BLUE"/>
    <property type="match status" value="1"/>
</dbReference>
<feature type="domain" description="Phytocyanin" evidence="6">
    <location>
        <begin position="26"/>
        <end position="127"/>
    </location>
</feature>
<evidence type="ECO:0000256" key="5">
    <source>
        <dbReference type="SAM" id="SignalP"/>
    </source>
</evidence>
<evidence type="ECO:0000259" key="6">
    <source>
        <dbReference type="PROSITE" id="PS51485"/>
    </source>
</evidence>
<dbReference type="AlphaFoldDB" id="A0A699IB11"/>
<dbReference type="GO" id="GO:0005886">
    <property type="term" value="C:plasma membrane"/>
    <property type="evidence" value="ECO:0007669"/>
    <property type="project" value="TreeGrafter"/>
</dbReference>
<evidence type="ECO:0000256" key="3">
    <source>
        <dbReference type="ARBA" id="ARBA00023180"/>
    </source>
</evidence>
<dbReference type="PROSITE" id="PS51485">
    <property type="entry name" value="PHYTOCYANIN"/>
    <property type="match status" value="1"/>
</dbReference>
<name>A0A699IB11_TANCI</name>
<dbReference type="GO" id="GO:0009055">
    <property type="term" value="F:electron transfer activity"/>
    <property type="evidence" value="ECO:0007669"/>
    <property type="project" value="InterPro"/>
</dbReference>
<dbReference type="InterPro" id="IPR003245">
    <property type="entry name" value="Phytocyanin_dom"/>
</dbReference>
<keyword evidence="5" id="KW-0732">Signal</keyword>
<dbReference type="FunFam" id="2.60.40.420:FF:000003">
    <property type="entry name" value="Blue copper"/>
    <property type="match status" value="1"/>
</dbReference>
<dbReference type="InterPro" id="IPR039391">
    <property type="entry name" value="Phytocyanin-like"/>
</dbReference>
<dbReference type="PANTHER" id="PTHR33021:SF339">
    <property type="entry name" value="OS07G0570600 PROTEIN"/>
    <property type="match status" value="1"/>
</dbReference>
<gene>
    <name evidence="7" type="ORF">Tci_506159</name>
</gene>
<reference evidence="7" key="1">
    <citation type="journal article" date="2019" name="Sci. Rep.">
        <title>Draft genome of Tanacetum cinerariifolium, the natural source of mosquito coil.</title>
        <authorList>
            <person name="Yamashiro T."/>
            <person name="Shiraishi A."/>
            <person name="Satake H."/>
            <person name="Nakayama K."/>
        </authorList>
    </citation>
    <scope>NUCLEOTIDE SEQUENCE</scope>
</reference>
<feature type="compositionally biased region" description="Pro residues" evidence="4">
    <location>
        <begin position="191"/>
        <end position="208"/>
    </location>
</feature>
<dbReference type="GO" id="GO:0046872">
    <property type="term" value="F:metal ion binding"/>
    <property type="evidence" value="ECO:0007669"/>
    <property type="project" value="UniProtKB-KW"/>
</dbReference>
<dbReference type="Pfam" id="PF02298">
    <property type="entry name" value="Cu_bind_like"/>
    <property type="match status" value="1"/>
</dbReference>
<evidence type="ECO:0000256" key="2">
    <source>
        <dbReference type="ARBA" id="ARBA00023008"/>
    </source>
</evidence>
<evidence type="ECO:0000256" key="1">
    <source>
        <dbReference type="ARBA" id="ARBA00022723"/>
    </source>
</evidence>
<dbReference type="PANTHER" id="PTHR33021">
    <property type="entry name" value="BLUE COPPER PROTEIN"/>
    <property type="match status" value="1"/>
</dbReference>
<dbReference type="InterPro" id="IPR028871">
    <property type="entry name" value="BlueCu_1_BS"/>
</dbReference>
<proteinExistence type="predicted"/>
<protein>
    <submittedName>
        <fullName evidence="7">Mavicyanin-like</fullName>
    </submittedName>
</protein>
<dbReference type="Gene3D" id="2.60.40.420">
    <property type="entry name" value="Cupredoxins - blue copper proteins"/>
    <property type="match status" value="1"/>
</dbReference>
<feature type="chain" id="PRO_5025464676" evidence="5">
    <location>
        <begin position="22"/>
        <end position="257"/>
    </location>
</feature>
<dbReference type="InterPro" id="IPR008972">
    <property type="entry name" value="Cupredoxin"/>
</dbReference>
<comment type="caution">
    <text evidence="7">The sequence shown here is derived from an EMBL/GenBank/DDBJ whole genome shotgun (WGS) entry which is preliminary data.</text>
</comment>
<dbReference type="SUPFAM" id="SSF49503">
    <property type="entry name" value="Cupredoxins"/>
    <property type="match status" value="1"/>
</dbReference>